<dbReference type="InterPro" id="IPR027471">
    <property type="entry name" value="YbeD-like_sf"/>
</dbReference>
<dbReference type="InterPro" id="IPR007454">
    <property type="entry name" value="UPF0250_YbeD-like"/>
</dbReference>
<sequence>MILDDKCQTKPHIEYPCEWGYKIIGTNKIELEASIFDVMGDREYKSRAGNSSSKGKFHSLNASCVVASQEERDTIFKAFQEHPAIKMVI</sequence>
<evidence type="ECO:0000313" key="1">
    <source>
        <dbReference type="EMBL" id="SFV54290.1"/>
    </source>
</evidence>
<dbReference type="SUPFAM" id="SSF117991">
    <property type="entry name" value="YbeD/HP0495-like"/>
    <property type="match status" value="1"/>
</dbReference>
<gene>
    <name evidence="1" type="ORF">MNB_SV-12-903</name>
</gene>
<accession>A0A1W1BL44</accession>
<protein>
    <submittedName>
        <fullName evidence="1">Proposed lipoate regulatory protein YbeD</fullName>
    </submittedName>
</protein>
<dbReference type="Pfam" id="PF04359">
    <property type="entry name" value="DUF493"/>
    <property type="match status" value="1"/>
</dbReference>
<organism evidence="1">
    <name type="scientific">hydrothermal vent metagenome</name>
    <dbReference type="NCBI Taxonomy" id="652676"/>
    <lineage>
        <taxon>unclassified sequences</taxon>
        <taxon>metagenomes</taxon>
        <taxon>ecological metagenomes</taxon>
    </lineage>
</organism>
<reference evidence="1" key="1">
    <citation type="submission" date="2016-10" db="EMBL/GenBank/DDBJ databases">
        <authorList>
            <person name="de Groot N.N."/>
        </authorList>
    </citation>
    <scope>NUCLEOTIDE SEQUENCE</scope>
</reference>
<dbReference type="Gene3D" id="3.30.70.260">
    <property type="match status" value="1"/>
</dbReference>
<proteinExistence type="predicted"/>
<dbReference type="AlphaFoldDB" id="A0A1W1BL44"/>
<name>A0A1W1BL44_9ZZZZ</name>
<dbReference type="EMBL" id="FPHE01000052">
    <property type="protein sequence ID" value="SFV54290.1"/>
    <property type="molecule type" value="Genomic_DNA"/>
</dbReference>